<dbReference type="CDD" id="cd04301">
    <property type="entry name" value="NAT_SF"/>
    <property type="match status" value="1"/>
</dbReference>
<dbReference type="PROSITE" id="PS51186">
    <property type="entry name" value="GNAT"/>
    <property type="match status" value="1"/>
</dbReference>
<dbReference type="GO" id="GO:0016747">
    <property type="term" value="F:acyltransferase activity, transferring groups other than amino-acyl groups"/>
    <property type="evidence" value="ECO:0007669"/>
    <property type="project" value="InterPro"/>
</dbReference>
<accession>A0A7S9KK44</accession>
<proteinExistence type="predicted"/>
<dbReference type="Pfam" id="PF13508">
    <property type="entry name" value="Acetyltransf_7"/>
    <property type="match status" value="1"/>
</dbReference>
<dbReference type="Proteomes" id="UP000594364">
    <property type="component" value="Chromosome 1"/>
</dbReference>
<sequence length="316" mass="34701">MLASGASDTSLRMYSTLQYFAYCFQAKATVNENEKRTHTLKISKNDQYHASSIAAHHFTICTRAPNDIDQSENLARPLNSSIMAQKAIQNILAGSLAPDDRDHHQADKPVNSGEIASTPGLQIRIADMSVAEDAHLVGSLTRIVNDAYGEVEADIFLPGYRRTDEAEIVNLVQEGCLAIAYSPADESLTSDTTDSAPPPKTPSFKPVGCVFVKQLSARLGNFGMLALELTYRGGGLGRAMIDFAEKHCREKGCTVMQMELLIPTSFEHAVKPRMQAWYQRMGYRTVKLGSFNEDYPSLATQLAGPADYKVFEKALV</sequence>
<reference evidence="2 3" key="1">
    <citation type="journal article" date="2018" name="PLoS Genet.">
        <title>Repeat elements organise 3D genome structure and mediate transcription in the filamentous fungus Epichloe festucae.</title>
        <authorList>
            <person name="Winter D.J."/>
            <person name="Ganley A.R.D."/>
            <person name="Young C.A."/>
            <person name="Liachko I."/>
            <person name="Schardl C.L."/>
            <person name="Dupont P.Y."/>
            <person name="Berry D."/>
            <person name="Ram A."/>
            <person name="Scott B."/>
            <person name="Cox M.P."/>
        </authorList>
    </citation>
    <scope>NUCLEOTIDE SEQUENCE [LARGE SCALE GENOMIC DNA]</scope>
    <source>
        <strain evidence="2 3">Fl1</strain>
    </source>
</reference>
<evidence type="ECO:0000259" key="1">
    <source>
        <dbReference type="PROSITE" id="PS51186"/>
    </source>
</evidence>
<dbReference type="InterPro" id="IPR016181">
    <property type="entry name" value="Acyl_CoA_acyltransferase"/>
</dbReference>
<protein>
    <recommendedName>
        <fullName evidence="1">N-acetyltransferase domain-containing protein</fullName>
    </recommendedName>
</protein>
<organism evidence="2 3">
    <name type="scientific">Epichloe festucae (strain Fl1)</name>
    <dbReference type="NCBI Taxonomy" id="877507"/>
    <lineage>
        <taxon>Eukaryota</taxon>
        <taxon>Fungi</taxon>
        <taxon>Dikarya</taxon>
        <taxon>Ascomycota</taxon>
        <taxon>Pezizomycotina</taxon>
        <taxon>Sordariomycetes</taxon>
        <taxon>Hypocreomycetidae</taxon>
        <taxon>Hypocreales</taxon>
        <taxon>Clavicipitaceae</taxon>
        <taxon>Epichloe</taxon>
    </lineage>
</organism>
<dbReference type="AlphaFoldDB" id="A0A7S9KK44"/>
<dbReference type="InterPro" id="IPR000182">
    <property type="entry name" value="GNAT_dom"/>
</dbReference>
<evidence type="ECO:0000313" key="2">
    <source>
        <dbReference type="EMBL" id="QPG93815.1"/>
    </source>
</evidence>
<gene>
    <name evidence="2" type="ORF">C2857_002803</name>
</gene>
<dbReference type="SUPFAM" id="SSF55729">
    <property type="entry name" value="Acyl-CoA N-acyltransferases (Nat)"/>
    <property type="match status" value="1"/>
</dbReference>
<dbReference type="EMBL" id="CP031385">
    <property type="protein sequence ID" value="QPG93815.1"/>
    <property type="molecule type" value="Genomic_DNA"/>
</dbReference>
<name>A0A7S9KK44_EPIFF</name>
<dbReference type="Gene3D" id="3.40.630.30">
    <property type="match status" value="1"/>
</dbReference>
<dbReference type="OrthoDB" id="5689at2759"/>
<keyword evidence="3" id="KW-1185">Reference proteome</keyword>
<evidence type="ECO:0000313" key="3">
    <source>
        <dbReference type="Proteomes" id="UP000594364"/>
    </source>
</evidence>
<feature type="domain" description="N-acetyltransferase" evidence="1">
    <location>
        <begin position="205"/>
        <end position="307"/>
    </location>
</feature>